<evidence type="ECO:0000313" key="7">
    <source>
        <dbReference type="EMBL" id="CAF1131452.1"/>
    </source>
</evidence>
<evidence type="ECO:0000256" key="3">
    <source>
        <dbReference type="ARBA" id="ARBA00022692"/>
    </source>
</evidence>
<proteinExistence type="inferred from homology"/>
<feature type="transmembrane region" description="Helical" evidence="6">
    <location>
        <begin position="92"/>
        <end position="109"/>
    </location>
</feature>
<keyword evidence="5 6" id="KW-0472">Membrane</keyword>
<evidence type="ECO:0000313" key="8">
    <source>
        <dbReference type="EMBL" id="CAF3895267.1"/>
    </source>
</evidence>
<evidence type="ECO:0000256" key="2">
    <source>
        <dbReference type="ARBA" id="ARBA00008573"/>
    </source>
</evidence>
<dbReference type="PANTHER" id="PTHR12300:SF161">
    <property type="entry name" value="RECEPTOR EXPRESSION-ENHANCING PROTEIN"/>
    <property type="match status" value="1"/>
</dbReference>
<evidence type="ECO:0000256" key="1">
    <source>
        <dbReference type="ARBA" id="ARBA00004141"/>
    </source>
</evidence>
<accession>A0A814RF06</accession>
<comment type="subcellular location">
    <subcellularLocation>
        <location evidence="1 6">Membrane</location>
        <topology evidence="1 6">Multi-pass membrane protein</topology>
    </subcellularLocation>
</comment>
<dbReference type="Proteomes" id="UP000663829">
    <property type="component" value="Unassembled WGS sequence"/>
</dbReference>
<evidence type="ECO:0000256" key="6">
    <source>
        <dbReference type="RuleBase" id="RU362006"/>
    </source>
</evidence>
<dbReference type="AlphaFoldDB" id="A0A814RF06"/>
<keyword evidence="9" id="KW-1185">Reference proteome</keyword>
<dbReference type="EMBL" id="CAJOBC010006335">
    <property type="protein sequence ID" value="CAF3895267.1"/>
    <property type="molecule type" value="Genomic_DNA"/>
</dbReference>
<dbReference type="Proteomes" id="UP000681722">
    <property type="component" value="Unassembled WGS sequence"/>
</dbReference>
<feature type="transmembrane region" description="Helical" evidence="6">
    <location>
        <begin position="116"/>
        <end position="132"/>
    </location>
</feature>
<reference evidence="7" key="1">
    <citation type="submission" date="2021-02" db="EMBL/GenBank/DDBJ databases">
        <authorList>
            <person name="Nowell W R."/>
        </authorList>
    </citation>
    <scope>NUCLEOTIDE SEQUENCE</scope>
</reference>
<name>A0A814RF06_9BILA</name>
<dbReference type="Pfam" id="PF03134">
    <property type="entry name" value="TB2_DP1_HVA22"/>
    <property type="match status" value="1"/>
</dbReference>
<dbReference type="EMBL" id="CAJNOQ010006334">
    <property type="protein sequence ID" value="CAF1131452.1"/>
    <property type="molecule type" value="Genomic_DNA"/>
</dbReference>
<organism evidence="7 9">
    <name type="scientific">Didymodactylos carnosus</name>
    <dbReference type="NCBI Taxonomy" id="1234261"/>
    <lineage>
        <taxon>Eukaryota</taxon>
        <taxon>Metazoa</taxon>
        <taxon>Spiralia</taxon>
        <taxon>Gnathifera</taxon>
        <taxon>Rotifera</taxon>
        <taxon>Eurotatoria</taxon>
        <taxon>Bdelloidea</taxon>
        <taxon>Philodinida</taxon>
        <taxon>Philodinidae</taxon>
        <taxon>Didymodactylos</taxon>
    </lineage>
</organism>
<evidence type="ECO:0000256" key="4">
    <source>
        <dbReference type="ARBA" id="ARBA00022989"/>
    </source>
</evidence>
<keyword evidence="3 6" id="KW-0812">Transmembrane</keyword>
<evidence type="ECO:0000256" key="5">
    <source>
        <dbReference type="ARBA" id="ARBA00023136"/>
    </source>
</evidence>
<dbReference type="InterPro" id="IPR004345">
    <property type="entry name" value="TB2_DP1_HVA22"/>
</dbReference>
<comment type="similarity">
    <text evidence="2 6">Belongs to the DP1 family.</text>
</comment>
<dbReference type="PANTHER" id="PTHR12300">
    <property type="entry name" value="HVA22-LIKE PROTEINS"/>
    <property type="match status" value="1"/>
</dbReference>
<feature type="transmembrane region" description="Helical" evidence="6">
    <location>
        <begin position="43"/>
        <end position="72"/>
    </location>
</feature>
<evidence type="ECO:0000313" key="9">
    <source>
        <dbReference type="Proteomes" id="UP000663829"/>
    </source>
</evidence>
<dbReference type="GO" id="GO:0016020">
    <property type="term" value="C:membrane"/>
    <property type="evidence" value="ECO:0007669"/>
    <property type="project" value="UniProtKB-SubCell"/>
</dbReference>
<gene>
    <name evidence="7" type="ORF">GPM918_LOCUS20216</name>
    <name evidence="8" type="ORF">SRO942_LOCUS20215</name>
</gene>
<comment type="caution">
    <text evidence="7">The sequence shown here is derived from an EMBL/GenBank/DDBJ whole genome shotgun (WGS) entry which is preliminary data.</text>
</comment>
<sequence length="181" mass="21475">MEALVRENIRKLEVKLKPLLHEGPLAPYLNTLEQKTKVKREQLALGFFGIVCIYLMLGSAADFVCNFLGFVYPAYASVIAIESPQHQDDTEWLIYWVVYGTFGFAEYFGHHFFHSLWLYWLLKCGFLVWLMVPGQKGGSFVLYHRFIRSFVLKHRPVVEKYMKVDMRYEQIQHLRWEGRKF</sequence>
<dbReference type="OrthoDB" id="10009287at2759"/>
<protein>
    <recommendedName>
        <fullName evidence="6">Receptor expression-enhancing protein</fullName>
    </recommendedName>
</protein>
<keyword evidence="4 6" id="KW-1133">Transmembrane helix</keyword>